<sequence length="253" mass="26355">MTVGPLPMSGGLARRLRRGAVGAGALLDVARAVLPSLAAPGLRVVLVDHGDGDPLLLVEEEERSAVVAVADLADEMTCARVLPTAEGIAAALRLWVDRRPVPDGVAAAAGTAVLDWCDAGQTRVGWTVVAVRGQQALPWEPSPGVDPSAVHRTRSAALGRAFEVPLDFGVDGPIAVWWNGDTPLLGTAGLVDPARMRRDAAGAGLDTRNALVVVSPGRPVVVAAPSIARRLTEETPEHSVMLPWSELADLPWA</sequence>
<protein>
    <submittedName>
        <fullName evidence="1">Uncharacterized protein</fullName>
    </submittedName>
</protein>
<dbReference type="EMBL" id="JAAGWK010000010">
    <property type="protein sequence ID" value="NEL54201.1"/>
    <property type="molecule type" value="Genomic_DNA"/>
</dbReference>
<accession>A0A7K3WCJ2</accession>
<reference evidence="1 2" key="1">
    <citation type="submission" date="2020-02" db="EMBL/GenBank/DDBJ databases">
        <title>The whole genome sequence of CPCC 205119.</title>
        <authorList>
            <person name="Jiang Z."/>
        </authorList>
    </citation>
    <scope>NUCLEOTIDE SEQUENCE [LARGE SCALE GENOMIC DNA]</scope>
    <source>
        <strain evidence="1 2">CPCC 205119</strain>
    </source>
</reference>
<keyword evidence="2" id="KW-1185">Reference proteome</keyword>
<comment type="caution">
    <text evidence="1">The sequence shown here is derived from an EMBL/GenBank/DDBJ whole genome shotgun (WGS) entry which is preliminary data.</text>
</comment>
<evidence type="ECO:0000313" key="2">
    <source>
        <dbReference type="Proteomes" id="UP000470470"/>
    </source>
</evidence>
<proteinExistence type="predicted"/>
<dbReference type="RefSeq" id="WP_152730936.1">
    <property type="nucleotide sequence ID" value="NZ_JAABOZ010000004.1"/>
</dbReference>
<evidence type="ECO:0000313" key="1">
    <source>
        <dbReference type="EMBL" id="NEL54201.1"/>
    </source>
</evidence>
<dbReference type="AlphaFoldDB" id="A0A7K3WCJ2"/>
<name>A0A7K3WCJ2_9ACTN</name>
<organism evidence="1 2">
    <name type="scientific">Goekera deserti</name>
    <dbReference type="NCBI Taxonomy" id="2497753"/>
    <lineage>
        <taxon>Bacteria</taxon>
        <taxon>Bacillati</taxon>
        <taxon>Actinomycetota</taxon>
        <taxon>Actinomycetes</taxon>
        <taxon>Geodermatophilales</taxon>
        <taxon>Geodermatophilaceae</taxon>
        <taxon>Goekera</taxon>
    </lineage>
</organism>
<gene>
    <name evidence="1" type="ORF">G1H19_09335</name>
</gene>
<dbReference type="Proteomes" id="UP000470470">
    <property type="component" value="Unassembled WGS sequence"/>
</dbReference>